<accession>A0A8J2JG87</accession>
<reference evidence="1" key="1">
    <citation type="submission" date="2021-06" db="EMBL/GenBank/DDBJ databases">
        <authorList>
            <person name="Hodson N. C."/>
            <person name="Mongue J. A."/>
            <person name="Jaron S. K."/>
        </authorList>
    </citation>
    <scope>NUCLEOTIDE SEQUENCE</scope>
</reference>
<dbReference type="EMBL" id="CAJVCH010063280">
    <property type="protein sequence ID" value="CAG7719653.1"/>
    <property type="molecule type" value="Genomic_DNA"/>
</dbReference>
<gene>
    <name evidence="1" type="ORF">AFUS01_LOCUS8968</name>
</gene>
<sequence length="253" mass="28427">MNLQVETSVISEELKKWNARSSAEPLKIKQFDNAQLTSTTTMSVQKSDITAKVSNSSKSKGLQPLFPENFLGIVNTKRDSVTSIQNEPKDSEIELWLSGMKIAGSTASDDSYELLSEADPTMCLEDVKVSSSTNPNDRNVSECVDRSRIRGVEVEAVEQEDDMSKWLKPRKKRNCSSLSDVTNNAYLHKSKTSKTYQSLDFPCLRSDPDSWVAKRKKNSLSISARSQQLCFQVGQTEIIPPTYALPYPFWLKK</sequence>
<name>A0A8J2JG87_9HEXA</name>
<protein>
    <submittedName>
        <fullName evidence="1">Uncharacterized protein</fullName>
    </submittedName>
</protein>
<proteinExistence type="predicted"/>
<organism evidence="1 2">
    <name type="scientific">Allacma fusca</name>
    <dbReference type="NCBI Taxonomy" id="39272"/>
    <lineage>
        <taxon>Eukaryota</taxon>
        <taxon>Metazoa</taxon>
        <taxon>Ecdysozoa</taxon>
        <taxon>Arthropoda</taxon>
        <taxon>Hexapoda</taxon>
        <taxon>Collembola</taxon>
        <taxon>Symphypleona</taxon>
        <taxon>Sminthuridae</taxon>
        <taxon>Allacma</taxon>
    </lineage>
</organism>
<keyword evidence="2" id="KW-1185">Reference proteome</keyword>
<dbReference type="Proteomes" id="UP000708208">
    <property type="component" value="Unassembled WGS sequence"/>
</dbReference>
<evidence type="ECO:0000313" key="2">
    <source>
        <dbReference type="Proteomes" id="UP000708208"/>
    </source>
</evidence>
<comment type="caution">
    <text evidence="1">The sequence shown here is derived from an EMBL/GenBank/DDBJ whole genome shotgun (WGS) entry which is preliminary data.</text>
</comment>
<dbReference type="AlphaFoldDB" id="A0A8J2JG87"/>
<evidence type="ECO:0000313" key="1">
    <source>
        <dbReference type="EMBL" id="CAG7719653.1"/>
    </source>
</evidence>